<dbReference type="AlphaFoldDB" id="A0A1Q9CSZ0"/>
<feature type="compositionally biased region" description="Basic and acidic residues" evidence="1">
    <location>
        <begin position="406"/>
        <end position="428"/>
    </location>
</feature>
<evidence type="ECO:0000313" key="2">
    <source>
        <dbReference type="EMBL" id="OLP86048.1"/>
    </source>
</evidence>
<accession>A0A1Q9CSZ0</accession>
<feature type="compositionally biased region" description="Acidic residues" evidence="1">
    <location>
        <begin position="196"/>
        <end position="212"/>
    </location>
</feature>
<feature type="compositionally biased region" description="Low complexity" evidence="1">
    <location>
        <begin position="284"/>
        <end position="313"/>
    </location>
</feature>
<reference evidence="2 3" key="1">
    <citation type="submission" date="2016-02" db="EMBL/GenBank/DDBJ databases">
        <title>Genome analysis of coral dinoflagellate symbionts highlights evolutionary adaptations to a symbiotic lifestyle.</title>
        <authorList>
            <person name="Aranda M."/>
            <person name="Li Y."/>
            <person name="Liew Y.J."/>
            <person name="Baumgarten S."/>
            <person name="Simakov O."/>
            <person name="Wilson M."/>
            <person name="Piel J."/>
            <person name="Ashoor H."/>
            <person name="Bougouffa S."/>
            <person name="Bajic V.B."/>
            <person name="Ryu T."/>
            <person name="Ravasi T."/>
            <person name="Bayer T."/>
            <person name="Micklem G."/>
            <person name="Kim H."/>
            <person name="Bhak J."/>
            <person name="Lajeunesse T.C."/>
            <person name="Voolstra C.R."/>
        </authorList>
    </citation>
    <scope>NUCLEOTIDE SEQUENCE [LARGE SCALE GENOMIC DNA]</scope>
    <source>
        <strain evidence="2 3">CCMP2467</strain>
    </source>
</reference>
<protein>
    <submittedName>
        <fullName evidence="2">Uncharacterized protein</fullName>
    </submittedName>
</protein>
<dbReference type="Proteomes" id="UP000186817">
    <property type="component" value="Unassembled WGS sequence"/>
</dbReference>
<evidence type="ECO:0000256" key="1">
    <source>
        <dbReference type="SAM" id="MobiDB-lite"/>
    </source>
</evidence>
<feature type="region of interest" description="Disordered" evidence="1">
    <location>
        <begin position="189"/>
        <end position="430"/>
    </location>
</feature>
<proteinExistence type="predicted"/>
<organism evidence="2 3">
    <name type="scientific">Symbiodinium microadriaticum</name>
    <name type="common">Dinoflagellate</name>
    <name type="synonym">Zooxanthella microadriatica</name>
    <dbReference type="NCBI Taxonomy" id="2951"/>
    <lineage>
        <taxon>Eukaryota</taxon>
        <taxon>Sar</taxon>
        <taxon>Alveolata</taxon>
        <taxon>Dinophyceae</taxon>
        <taxon>Suessiales</taxon>
        <taxon>Symbiodiniaceae</taxon>
        <taxon>Symbiodinium</taxon>
    </lineage>
</organism>
<dbReference type="EMBL" id="LSRX01000939">
    <property type="protein sequence ID" value="OLP86048.1"/>
    <property type="molecule type" value="Genomic_DNA"/>
</dbReference>
<keyword evidence="3" id="KW-1185">Reference proteome</keyword>
<feature type="compositionally biased region" description="Basic and acidic residues" evidence="1">
    <location>
        <begin position="371"/>
        <end position="388"/>
    </location>
</feature>
<gene>
    <name evidence="2" type="ORF">AK812_SmicGene32900</name>
</gene>
<feature type="compositionally biased region" description="Basic and acidic residues" evidence="1">
    <location>
        <begin position="213"/>
        <end position="226"/>
    </location>
</feature>
<name>A0A1Q9CSZ0_SYMMI</name>
<dbReference type="OrthoDB" id="425956at2759"/>
<sequence>MEAEAAGLRMEMVPFDAEQDRLADEIMKSISDRARAIILSGDLPKGFKVIQLESEISYATVKEIGRHYCFLRPLVQEFPDRVPSGFLLTDVWLRLNQKFQMGLVKPKQGETVWDHAAKEAKRLKKLMGSLRYLFRNGNEDANLIRFHSAFGWGAPAELWEDREYRDPEIVAPRGSSDDEISDGDAEHRLCRVSGQGDDDDVSEESGESEEMSEDPKESSSMDDAREGYSGCTADTDVPPEFEEGLAAERADALNCRGAARPTPSADDSDSQQGEHLSDQKNESEAVAAASPKSPPAGSDPGSPAGSEAENSSNESDDEGSSASESHKSPPKPLPKKREHTTLKTPPPAMPAWMKQETDEMITPPPVPAPLKKGEDKPHKVKKDRKDGRSTATFGKPGKKRASKSSVGRDSKKAKHEAEPANAGLRREIDLDDGNGPYFKTHSLSWVPVEATPEGDLAKYKSNHSYTVTDGEAKVEILLRQKAFYVKQSRTDAPGPKGQISVGKYSDVEAAWEEAKARSGLNL</sequence>
<comment type="caution">
    <text evidence="2">The sequence shown here is derived from an EMBL/GenBank/DDBJ whole genome shotgun (WGS) entry which is preliminary data.</text>
</comment>
<evidence type="ECO:0000313" key="3">
    <source>
        <dbReference type="Proteomes" id="UP000186817"/>
    </source>
</evidence>